<dbReference type="InterPro" id="IPR029962">
    <property type="entry name" value="TBL"/>
</dbReference>
<comment type="subcellular location">
    <subcellularLocation>
        <location evidence="1">Membrane</location>
        <topology evidence="1">Single-pass membrane protein</topology>
    </subcellularLocation>
</comment>
<keyword evidence="3" id="KW-0812">Transmembrane</keyword>
<accession>A0AAV0GFZ1</accession>
<keyword evidence="4" id="KW-0735">Signal-anchor</keyword>
<dbReference type="InterPro" id="IPR026057">
    <property type="entry name" value="TBL_C"/>
</dbReference>
<gene>
    <name evidence="9" type="ORF">CEPIT_LOCUS43314</name>
</gene>
<dbReference type="GO" id="GO:0016020">
    <property type="term" value="C:membrane"/>
    <property type="evidence" value="ECO:0007669"/>
    <property type="project" value="UniProtKB-SubCell"/>
</dbReference>
<keyword evidence="6" id="KW-0472">Membrane</keyword>
<dbReference type="PANTHER" id="PTHR32285">
    <property type="entry name" value="PROTEIN TRICHOME BIREFRINGENCE-LIKE 9-RELATED"/>
    <property type="match status" value="1"/>
</dbReference>
<evidence type="ECO:0000256" key="2">
    <source>
        <dbReference type="ARBA" id="ARBA00007727"/>
    </source>
</evidence>
<evidence type="ECO:0000313" key="9">
    <source>
        <dbReference type="EMBL" id="CAH9146875.1"/>
    </source>
</evidence>
<dbReference type="GO" id="GO:0016413">
    <property type="term" value="F:O-acetyltransferase activity"/>
    <property type="evidence" value="ECO:0007669"/>
    <property type="project" value="InterPro"/>
</dbReference>
<dbReference type="PANTHER" id="PTHR32285:SF239">
    <property type="entry name" value="PROTEIN TRICHOME BIREFRINGENCE-LIKE 34"/>
    <property type="match status" value="1"/>
</dbReference>
<keyword evidence="5" id="KW-1133">Transmembrane helix</keyword>
<evidence type="ECO:0000256" key="1">
    <source>
        <dbReference type="ARBA" id="ARBA00004167"/>
    </source>
</evidence>
<dbReference type="InterPro" id="IPR025846">
    <property type="entry name" value="TBL_N"/>
</dbReference>
<dbReference type="Pfam" id="PF13839">
    <property type="entry name" value="PC-Esterase"/>
    <property type="match status" value="1"/>
</dbReference>
<reference evidence="9" key="1">
    <citation type="submission" date="2022-07" db="EMBL/GenBank/DDBJ databases">
        <authorList>
            <person name="Macas J."/>
            <person name="Novak P."/>
            <person name="Neumann P."/>
        </authorList>
    </citation>
    <scope>NUCLEOTIDE SEQUENCE</scope>
</reference>
<evidence type="ECO:0000256" key="5">
    <source>
        <dbReference type="ARBA" id="ARBA00022989"/>
    </source>
</evidence>
<evidence type="ECO:0000256" key="3">
    <source>
        <dbReference type="ARBA" id="ARBA00022692"/>
    </source>
</evidence>
<evidence type="ECO:0008006" key="11">
    <source>
        <dbReference type="Google" id="ProtNLM"/>
    </source>
</evidence>
<evidence type="ECO:0000256" key="6">
    <source>
        <dbReference type="ARBA" id="ARBA00023136"/>
    </source>
</evidence>
<dbReference type="Proteomes" id="UP001152523">
    <property type="component" value="Unassembled WGS sequence"/>
</dbReference>
<sequence length="412" mass="48558">MDQTGGGGHHAYSPILKYNLQCIVGAFLVACVLVAYHMTSDIEEVLIEQKLHPLKRNVSSIPKCNFFSGKWIYDNTSYPLYREKECTFLVDDFACQKFGRKDILYQHWIWKPKDCDLPRFNATTLLEKLRGKRLVFVGDSLNKNQWMSMVCLLEPSLAPSLKFSIWKGNLITFEAKEYNATIDFYWSPLLVESNCDDPADHHVRDRIVRIKAIERHARYWTNADILVFNSFMWWLEPTMTLLWGSFESPNAVYKKVEMKNRRYEMALETWSDWLEFNINRSRTHMFFMSLSPYHKLARDWGMQADQNCYNETQPISRSDYWGSATDKVLMQIAETAIRRLESKGLKVNYLNITQLSDYRKDAHPTIYRKQWQPPTQEQLLDPKSYSDCVHWCLPGVPDVWNQILYAYIIDEI</sequence>
<evidence type="ECO:0000256" key="4">
    <source>
        <dbReference type="ARBA" id="ARBA00022968"/>
    </source>
</evidence>
<feature type="domain" description="Trichome birefringence-like N-terminal" evidence="8">
    <location>
        <begin position="63"/>
        <end position="116"/>
    </location>
</feature>
<evidence type="ECO:0000259" key="8">
    <source>
        <dbReference type="Pfam" id="PF14416"/>
    </source>
</evidence>
<feature type="domain" description="Trichome birefringence-like C-terminal" evidence="7">
    <location>
        <begin position="117"/>
        <end position="406"/>
    </location>
</feature>
<name>A0AAV0GFZ1_9ASTE</name>
<dbReference type="AlphaFoldDB" id="A0AAV0GFZ1"/>
<comment type="similarity">
    <text evidence="2">Belongs to the PC-esterase family. TBL subfamily.</text>
</comment>
<protein>
    <recommendedName>
        <fullName evidence="11">Trichome birefringence-like N-terminal domain-containing protein</fullName>
    </recommendedName>
</protein>
<keyword evidence="10" id="KW-1185">Reference proteome</keyword>
<comment type="caution">
    <text evidence="9">The sequence shown here is derived from an EMBL/GenBank/DDBJ whole genome shotgun (WGS) entry which is preliminary data.</text>
</comment>
<evidence type="ECO:0000313" key="10">
    <source>
        <dbReference type="Proteomes" id="UP001152523"/>
    </source>
</evidence>
<dbReference type="EMBL" id="CAMAPF010001118">
    <property type="protein sequence ID" value="CAH9146875.1"/>
    <property type="molecule type" value="Genomic_DNA"/>
</dbReference>
<dbReference type="Pfam" id="PF14416">
    <property type="entry name" value="PMR5N"/>
    <property type="match status" value="1"/>
</dbReference>
<proteinExistence type="inferred from homology"/>
<dbReference type="GO" id="GO:0005794">
    <property type="term" value="C:Golgi apparatus"/>
    <property type="evidence" value="ECO:0007669"/>
    <property type="project" value="TreeGrafter"/>
</dbReference>
<organism evidence="9 10">
    <name type="scientific">Cuscuta epithymum</name>
    <dbReference type="NCBI Taxonomy" id="186058"/>
    <lineage>
        <taxon>Eukaryota</taxon>
        <taxon>Viridiplantae</taxon>
        <taxon>Streptophyta</taxon>
        <taxon>Embryophyta</taxon>
        <taxon>Tracheophyta</taxon>
        <taxon>Spermatophyta</taxon>
        <taxon>Magnoliopsida</taxon>
        <taxon>eudicotyledons</taxon>
        <taxon>Gunneridae</taxon>
        <taxon>Pentapetalae</taxon>
        <taxon>asterids</taxon>
        <taxon>lamiids</taxon>
        <taxon>Solanales</taxon>
        <taxon>Convolvulaceae</taxon>
        <taxon>Cuscuteae</taxon>
        <taxon>Cuscuta</taxon>
        <taxon>Cuscuta subgen. Cuscuta</taxon>
    </lineage>
</organism>
<evidence type="ECO:0000259" key="7">
    <source>
        <dbReference type="Pfam" id="PF13839"/>
    </source>
</evidence>